<organism evidence="1 2">
    <name type="scientific">Cronobacter sakazakii (strain ATCC BAA-894)</name>
    <name type="common">Enterobacter sakazakii</name>
    <dbReference type="NCBI Taxonomy" id="290339"/>
    <lineage>
        <taxon>Bacteria</taxon>
        <taxon>Pseudomonadati</taxon>
        <taxon>Pseudomonadota</taxon>
        <taxon>Gammaproteobacteria</taxon>
        <taxon>Enterobacterales</taxon>
        <taxon>Enterobacteriaceae</taxon>
        <taxon>Cronobacter</taxon>
    </lineage>
</organism>
<dbReference type="KEGG" id="esa:ESA_01646"/>
<dbReference type="EMBL" id="CP000783">
    <property type="protein sequence ID" value="ABU76900.1"/>
    <property type="molecule type" value="Genomic_DNA"/>
</dbReference>
<dbReference type="Proteomes" id="UP000000260">
    <property type="component" value="Chromosome"/>
</dbReference>
<sequence>MFMMKTVRRADADHIRAHLCQQRGDIGENVPDGVAFCERLRLFRAAVADSHQLHLFTRAVKRGMNVIRHLTGTNNGHLQRRGLMSTHFARRLLTLTQEVKRLPVGLRRVVGPDAAFIDDIAVIAISAQLIERAAKINRPAARLVAMIVGDKGGMGRSFGNLPYFLC</sequence>
<evidence type="ECO:0000313" key="2">
    <source>
        <dbReference type="Proteomes" id="UP000000260"/>
    </source>
</evidence>
<protein>
    <submittedName>
        <fullName evidence="1">Uncharacterized protein</fullName>
    </submittedName>
</protein>
<reference evidence="1 2" key="1">
    <citation type="journal article" date="2010" name="PLoS ONE">
        <title>Genome sequence of Cronobacter sakazakii BAA-894 and comparative genomic hybridization analysis with other Cronobacter species.</title>
        <authorList>
            <person name="Kucerova E."/>
            <person name="Clifton S.W."/>
            <person name="Xia X.Q."/>
            <person name="Long F."/>
            <person name="Porwollik S."/>
            <person name="Fulton L."/>
            <person name="Fronick C."/>
            <person name="Minx P."/>
            <person name="Kyung K."/>
            <person name="Warren W."/>
            <person name="Fulton R."/>
            <person name="Feng D."/>
            <person name="Wollam A."/>
            <person name="Shah N."/>
            <person name="Bhonagiri V."/>
            <person name="Nash W.E."/>
            <person name="Hallsworth-Pepin K."/>
            <person name="Wilson R.K."/>
            <person name="McClelland M."/>
            <person name="Forsythe S.J."/>
        </authorList>
    </citation>
    <scope>NUCLEOTIDE SEQUENCE [LARGE SCALE GENOMIC DNA]</scope>
    <source>
        <strain evidence="1 2">ATCC BAA-894</strain>
    </source>
</reference>
<proteinExistence type="predicted"/>
<accession>A7MGI3</accession>
<gene>
    <name evidence="1" type="ordered locus">ESA_01646</name>
</gene>
<dbReference type="AlphaFoldDB" id="A7MGI3"/>
<name>A7MGI3_CROS8</name>
<evidence type="ECO:0000313" key="1">
    <source>
        <dbReference type="EMBL" id="ABU76900.1"/>
    </source>
</evidence>
<dbReference type="HOGENOM" id="CLU_1599968_0_0_6"/>
<keyword evidence="2" id="KW-1185">Reference proteome</keyword>